<dbReference type="PANTHER" id="PTHR43432:SF4">
    <property type="entry name" value="RADICAL SAM CORE DOMAIN-CONTAINING PROTEIN"/>
    <property type="match status" value="1"/>
</dbReference>
<dbReference type="GO" id="GO:0051536">
    <property type="term" value="F:iron-sulfur cluster binding"/>
    <property type="evidence" value="ECO:0007669"/>
    <property type="project" value="UniProtKB-KW"/>
</dbReference>
<comment type="caution">
    <text evidence="6">The sequence shown here is derived from an EMBL/GenBank/DDBJ whole genome shotgun (WGS) entry which is preliminary data.</text>
</comment>
<evidence type="ECO:0000256" key="1">
    <source>
        <dbReference type="ARBA" id="ARBA00022723"/>
    </source>
</evidence>
<dbReference type="SFLD" id="SFLDG01084">
    <property type="entry name" value="Uncharacterised_Radical_SAM_Su"/>
    <property type="match status" value="1"/>
</dbReference>
<gene>
    <name evidence="6" type="ORF">C1SCF055_LOCUS3781</name>
</gene>
<name>A0A9P1FIS3_9DINO</name>
<organism evidence="6">
    <name type="scientific">Cladocopium goreaui</name>
    <dbReference type="NCBI Taxonomy" id="2562237"/>
    <lineage>
        <taxon>Eukaryota</taxon>
        <taxon>Sar</taxon>
        <taxon>Alveolata</taxon>
        <taxon>Dinophyceae</taxon>
        <taxon>Suessiales</taxon>
        <taxon>Symbiodiniaceae</taxon>
        <taxon>Cladocopium</taxon>
    </lineage>
</organism>
<dbReference type="GO" id="GO:0003824">
    <property type="term" value="F:catalytic activity"/>
    <property type="evidence" value="ECO:0007669"/>
    <property type="project" value="InterPro"/>
</dbReference>
<evidence type="ECO:0000256" key="4">
    <source>
        <dbReference type="SAM" id="MobiDB-lite"/>
    </source>
</evidence>
<feature type="region of interest" description="Disordered" evidence="4">
    <location>
        <begin position="457"/>
        <end position="485"/>
    </location>
</feature>
<feature type="compositionally biased region" description="Acidic residues" evidence="4">
    <location>
        <begin position="475"/>
        <end position="484"/>
    </location>
</feature>
<dbReference type="Proteomes" id="UP001152797">
    <property type="component" value="Unassembled WGS sequence"/>
</dbReference>
<evidence type="ECO:0000313" key="8">
    <source>
        <dbReference type="EMBL" id="CAL4762784.1"/>
    </source>
</evidence>
<dbReference type="Gene3D" id="3.30.70.330">
    <property type="match status" value="1"/>
</dbReference>
<dbReference type="Pfam" id="PF04059">
    <property type="entry name" value="RRM_2"/>
    <property type="match status" value="1"/>
</dbReference>
<dbReference type="InterPro" id="IPR058240">
    <property type="entry name" value="rSAM_sf"/>
</dbReference>
<evidence type="ECO:0000259" key="5">
    <source>
        <dbReference type="Pfam" id="PF04059"/>
    </source>
</evidence>
<evidence type="ECO:0000313" key="7">
    <source>
        <dbReference type="EMBL" id="CAL1128847.1"/>
    </source>
</evidence>
<dbReference type="GO" id="GO:0003676">
    <property type="term" value="F:nucleic acid binding"/>
    <property type="evidence" value="ECO:0007669"/>
    <property type="project" value="InterPro"/>
</dbReference>
<dbReference type="InterPro" id="IPR035979">
    <property type="entry name" value="RBD_domain_sf"/>
</dbReference>
<dbReference type="SFLD" id="SFLDS00029">
    <property type="entry name" value="Radical_SAM"/>
    <property type="match status" value="1"/>
</dbReference>
<dbReference type="EMBL" id="CAMXCT020000205">
    <property type="protein sequence ID" value="CAL1128847.1"/>
    <property type="molecule type" value="Genomic_DNA"/>
</dbReference>
<dbReference type="EMBL" id="CAMXCT010000205">
    <property type="protein sequence ID" value="CAI3975472.1"/>
    <property type="molecule type" value="Genomic_DNA"/>
</dbReference>
<dbReference type="GO" id="GO:0046872">
    <property type="term" value="F:metal ion binding"/>
    <property type="evidence" value="ECO:0007669"/>
    <property type="project" value="UniProtKB-KW"/>
</dbReference>
<dbReference type="CDD" id="cd12277">
    <property type="entry name" value="RRM3_MEI2_EAR1_like"/>
    <property type="match status" value="1"/>
</dbReference>
<evidence type="ECO:0000313" key="6">
    <source>
        <dbReference type="EMBL" id="CAI3975472.1"/>
    </source>
</evidence>
<dbReference type="SUPFAM" id="SSF102114">
    <property type="entry name" value="Radical SAM enzymes"/>
    <property type="match status" value="1"/>
</dbReference>
<dbReference type="InterPro" id="IPR007197">
    <property type="entry name" value="rSAM"/>
</dbReference>
<dbReference type="OrthoDB" id="415467at2759"/>
<dbReference type="PANTHER" id="PTHR43432">
    <property type="entry name" value="SLR0285 PROTEIN"/>
    <property type="match status" value="1"/>
</dbReference>
<proteinExistence type="predicted"/>
<reference evidence="7" key="2">
    <citation type="submission" date="2024-04" db="EMBL/GenBank/DDBJ databases">
        <authorList>
            <person name="Chen Y."/>
            <person name="Shah S."/>
            <person name="Dougan E. K."/>
            <person name="Thang M."/>
            <person name="Chan C."/>
        </authorList>
    </citation>
    <scope>NUCLEOTIDE SEQUENCE [LARGE SCALE GENOMIC DNA]</scope>
</reference>
<keyword evidence="2" id="KW-0408">Iron</keyword>
<dbReference type="EMBL" id="CAMXCT030000205">
    <property type="protein sequence ID" value="CAL4762784.1"/>
    <property type="molecule type" value="Genomic_DNA"/>
</dbReference>
<keyword evidence="9" id="KW-1185">Reference proteome</keyword>
<accession>A0A9P1FIS3</accession>
<dbReference type="AlphaFoldDB" id="A0A9P1FIS3"/>
<reference evidence="6" key="1">
    <citation type="submission" date="2022-10" db="EMBL/GenBank/DDBJ databases">
        <authorList>
            <person name="Chen Y."/>
            <person name="Dougan E. K."/>
            <person name="Chan C."/>
            <person name="Rhodes N."/>
            <person name="Thang M."/>
        </authorList>
    </citation>
    <scope>NUCLEOTIDE SEQUENCE</scope>
</reference>
<dbReference type="SUPFAM" id="SSF54928">
    <property type="entry name" value="RNA-binding domain, RBD"/>
    <property type="match status" value="1"/>
</dbReference>
<sequence length="665" mass="73935">MLCVPEVKKAFDTMSSSASTAAGDLSDVETLSPAGNSTFGADESWLVDHSPQADAASGGEEHFLGCGDTVIATTVRRERLVPLRLAQSITGQLHGHSISLRSGYASEMDIARGTGKPEAWPSRVGGNPFDGTFTALSPEDVQRLILSLEKSVGPQGMRKAARDQHAKRQPIACGVQMISGHSCSYACRYCYIQDWYPFVEPTPTELSGNEVLLSLLYNPNWIPSRDFIILGDVCDPFHPNLEVRSMEYIKAAAVLGSPIQFSTKSAISKTVCQQLAEWSVTYGCAINALVTITTMKHAEDLEPSAPSVETRLETIRNLSAAGLSVFIFMRPLLPGSCDYEDVLRAARDAGAEGVVVGSLRVSRKIYRRLKQSKTVDIEAIDSQLRSIDQSPDKLGENQVDIQDEGLRQDTWLIRFSVLCCLQTDERQKESFAQLCQEVPSLSERFRRLRRAFTEPHVDSGTELYEPGKFSRGDDAAESDPESEDSQMCVPVIQVRSVDEESTELVEPRLDLPMMATVPKDEKNQEQGKTTVMLRNLPNNYTRSMLLNLLEKQGFVGRFDFLYLPCDFQRKANLGYAFVNMVNCQAVEDLWKTFDGFKGWALPSAKVCEVRWSGPHQGLEAHVERYRNSPVMHKSVPDEYRPVIFVDGQRQRFPAPTKFIKPPQAG</sequence>
<keyword evidence="3" id="KW-0411">Iron-sulfur</keyword>
<dbReference type="InterPro" id="IPR012677">
    <property type="entry name" value="Nucleotide-bd_a/b_plait_sf"/>
</dbReference>
<evidence type="ECO:0000256" key="3">
    <source>
        <dbReference type="ARBA" id="ARBA00023014"/>
    </source>
</evidence>
<protein>
    <submittedName>
        <fullName evidence="8">Protein MEI2-like 3 (AML3) (MEI2-like protein 3)</fullName>
    </submittedName>
</protein>
<keyword evidence="1" id="KW-0479">Metal-binding</keyword>
<feature type="domain" description="Mei2-like C-terminal RNA recognition motif" evidence="5">
    <location>
        <begin position="528"/>
        <end position="622"/>
    </location>
</feature>
<dbReference type="InterPro" id="IPR007201">
    <property type="entry name" value="Mei2-like_Rrm_C"/>
</dbReference>
<evidence type="ECO:0000313" key="9">
    <source>
        <dbReference type="Proteomes" id="UP001152797"/>
    </source>
</evidence>
<dbReference type="Gene3D" id="3.80.30.30">
    <property type="match status" value="1"/>
</dbReference>
<dbReference type="InterPro" id="IPR040086">
    <property type="entry name" value="MJ0683-like"/>
</dbReference>
<evidence type="ECO:0000256" key="2">
    <source>
        <dbReference type="ARBA" id="ARBA00023004"/>
    </source>
</evidence>